<accession>A0A3D2X6X5</accession>
<comment type="caution">
    <text evidence="1">The sequence shown here is derived from an EMBL/GenBank/DDBJ whole genome shotgun (WGS) entry which is preliminary data.</text>
</comment>
<proteinExistence type="predicted"/>
<reference evidence="1 2" key="1">
    <citation type="journal article" date="2018" name="Nat. Biotechnol.">
        <title>A standardized bacterial taxonomy based on genome phylogeny substantially revises the tree of life.</title>
        <authorList>
            <person name="Parks D.H."/>
            <person name="Chuvochina M."/>
            <person name="Waite D.W."/>
            <person name="Rinke C."/>
            <person name="Skarshewski A."/>
            <person name="Chaumeil P.A."/>
            <person name="Hugenholtz P."/>
        </authorList>
    </citation>
    <scope>NUCLEOTIDE SEQUENCE [LARGE SCALE GENOMIC DNA]</scope>
    <source>
        <strain evidence="1">UBA11728</strain>
    </source>
</reference>
<organism evidence="1 2">
    <name type="scientific">Lachnoclostridium phytofermentans</name>
    <dbReference type="NCBI Taxonomy" id="66219"/>
    <lineage>
        <taxon>Bacteria</taxon>
        <taxon>Bacillati</taxon>
        <taxon>Bacillota</taxon>
        <taxon>Clostridia</taxon>
        <taxon>Lachnospirales</taxon>
        <taxon>Lachnospiraceae</taxon>
    </lineage>
</organism>
<dbReference type="EMBL" id="DPVV01000358">
    <property type="protein sequence ID" value="HCL02871.1"/>
    <property type="molecule type" value="Genomic_DNA"/>
</dbReference>
<evidence type="ECO:0000313" key="1">
    <source>
        <dbReference type="EMBL" id="HCL02871.1"/>
    </source>
</evidence>
<protein>
    <submittedName>
        <fullName evidence="1">Uncharacterized protein</fullName>
    </submittedName>
</protein>
<evidence type="ECO:0000313" key="2">
    <source>
        <dbReference type="Proteomes" id="UP000262969"/>
    </source>
</evidence>
<name>A0A3D2X6X5_9FIRM</name>
<gene>
    <name evidence="1" type="ORF">DHW61_10755</name>
</gene>
<dbReference type="AlphaFoldDB" id="A0A3D2X6X5"/>
<sequence>MGLNDYLAEFCKKRGYTYKLDYNAEKKEYSIIIGNEKEAGAFIMTKEEVQDLSNKQIKNMLKFLDEGIQLRTKARE</sequence>
<dbReference type="Proteomes" id="UP000262969">
    <property type="component" value="Unassembled WGS sequence"/>
</dbReference>